<evidence type="ECO:0000313" key="4">
    <source>
        <dbReference type="Proteomes" id="UP001055911"/>
    </source>
</evidence>
<dbReference type="GO" id="GO:0005524">
    <property type="term" value="F:ATP binding"/>
    <property type="evidence" value="ECO:0007669"/>
    <property type="project" value="UniProtKB-UniRule"/>
</dbReference>
<evidence type="ECO:0000259" key="2">
    <source>
        <dbReference type="PROSITE" id="PS50975"/>
    </source>
</evidence>
<organism evidence="3 4">
    <name type="scientific">Fructilactobacillus cliffordii</name>
    <dbReference type="NCBI Taxonomy" id="2940299"/>
    <lineage>
        <taxon>Bacteria</taxon>
        <taxon>Bacillati</taxon>
        <taxon>Bacillota</taxon>
        <taxon>Bacilli</taxon>
        <taxon>Lactobacillales</taxon>
        <taxon>Lactobacillaceae</taxon>
        <taxon>Fructilactobacillus</taxon>
    </lineage>
</organism>
<dbReference type="Gene3D" id="3.30.470.20">
    <property type="entry name" value="ATP-grasp fold, B domain"/>
    <property type="match status" value="1"/>
</dbReference>
<dbReference type="EMBL" id="CP097119">
    <property type="protein sequence ID" value="USS89767.1"/>
    <property type="molecule type" value="Genomic_DNA"/>
</dbReference>
<dbReference type="PROSITE" id="PS50975">
    <property type="entry name" value="ATP_GRASP"/>
    <property type="match status" value="1"/>
</dbReference>
<keyword evidence="4" id="KW-1185">Reference proteome</keyword>
<dbReference type="InterPro" id="IPR013815">
    <property type="entry name" value="ATP_grasp_subdomain_1"/>
</dbReference>
<gene>
    <name evidence="3" type="ORF">M3M40_02985</name>
</gene>
<dbReference type="SUPFAM" id="SSF56059">
    <property type="entry name" value="Glutathione synthetase ATP-binding domain-like"/>
    <property type="match status" value="1"/>
</dbReference>
<keyword evidence="1" id="KW-0547">Nucleotide-binding</keyword>
<feature type="domain" description="ATP-grasp" evidence="2">
    <location>
        <begin position="127"/>
        <end position="327"/>
    </location>
</feature>
<protein>
    <submittedName>
        <fullName evidence="3">Carboxylate--amine ligase</fullName>
    </submittedName>
</protein>
<proteinExistence type="predicted"/>
<keyword evidence="1" id="KW-0067">ATP-binding</keyword>
<dbReference type="Proteomes" id="UP001055911">
    <property type="component" value="Chromosome"/>
</dbReference>
<accession>A0A9Q9E3G5</accession>
<dbReference type="RefSeq" id="WP_252767314.1">
    <property type="nucleotide sequence ID" value="NZ_CP097119.1"/>
</dbReference>
<evidence type="ECO:0000256" key="1">
    <source>
        <dbReference type="PROSITE-ProRule" id="PRU00409"/>
    </source>
</evidence>
<reference evidence="3" key="1">
    <citation type="submission" date="2022-05" db="EMBL/GenBank/DDBJ databases">
        <authorList>
            <person name="Oliphant S.A."/>
            <person name="Watson-Haigh N.S."/>
            <person name="Sumby K.M."/>
            <person name="Gardner J.M."/>
            <person name="Jiranek V."/>
        </authorList>
    </citation>
    <scope>NUCLEOTIDE SEQUENCE</scope>
    <source>
        <strain evidence="3">KI4_B1</strain>
    </source>
</reference>
<evidence type="ECO:0000313" key="3">
    <source>
        <dbReference type="EMBL" id="USS89767.1"/>
    </source>
</evidence>
<keyword evidence="3" id="KW-0436">Ligase</keyword>
<name>A0A9Q9E3G5_9LACO</name>
<dbReference type="GO" id="GO:0016874">
    <property type="term" value="F:ligase activity"/>
    <property type="evidence" value="ECO:0007669"/>
    <property type="project" value="UniProtKB-KW"/>
</dbReference>
<dbReference type="GO" id="GO:0046872">
    <property type="term" value="F:metal ion binding"/>
    <property type="evidence" value="ECO:0007669"/>
    <property type="project" value="InterPro"/>
</dbReference>
<dbReference type="InterPro" id="IPR011761">
    <property type="entry name" value="ATP-grasp"/>
</dbReference>
<dbReference type="Gene3D" id="3.30.1490.20">
    <property type="entry name" value="ATP-grasp fold, A domain"/>
    <property type="match status" value="1"/>
</dbReference>
<sequence>MKNAVPNFTPILLGSDFNVYGMARSFYELNGKPVRAIAQKRLAPTRYSKIVDLTFIPGFSEDPAWINAMRKLKQEYANHPEPVLLIGCSDGYAELIAKHKDELEDVFVCPYVNYQLLKQLNDKENFYRLCEKYDLPYPGTKIISSADYQQNRIDQPFGYPVAVKPANSVEWVDIQFEGRKKAFIIHDEAEYRSVIGKIFDNGYKSDVIVQDFIPGDDSRMRVVNAYVDQYHHVKMMNLGHPLLEDPAPGAIGNYVAILPEYNEAIYQQLKQFLEQLNYVGYADFDLKWDERDQTYKVFEINLRQGRSSFYVTLNGCNLAQYLVADYVADSLKDRPIVLGNQDPKNWKLWLGVSKRTFEEYARDNHEKELAVELIQQGQYGNTFWYNKDENPMRWLLWKWMDHKYAQNFAKYFHLEKG</sequence>
<dbReference type="AlphaFoldDB" id="A0A9Q9E3G5"/>